<dbReference type="RefSeq" id="WP_113960429.1">
    <property type="nucleotide sequence ID" value="NZ_QNRR01000008.1"/>
</dbReference>
<accession>A0A366HDT8</accession>
<dbReference type="PANTHER" id="PTHR42970:SF1">
    <property type="entry name" value="PECTATE LYASE C-RELATED"/>
    <property type="match status" value="1"/>
</dbReference>
<dbReference type="SUPFAM" id="SSF51126">
    <property type="entry name" value="Pectin lyase-like"/>
    <property type="match status" value="1"/>
</dbReference>
<dbReference type="EMBL" id="QNRR01000008">
    <property type="protein sequence ID" value="RBP40576.1"/>
    <property type="molecule type" value="Genomic_DNA"/>
</dbReference>
<dbReference type="InterPro" id="IPR027475">
    <property type="entry name" value="Asparaginase/glutaminase_AS2"/>
</dbReference>
<evidence type="ECO:0000256" key="2">
    <source>
        <dbReference type="ARBA" id="ARBA00023180"/>
    </source>
</evidence>
<dbReference type="Proteomes" id="UP000253426">
    <property type="component" value="Unassembled WGS sequence"/>
</dbReference>
<proteinExistence type="predicted"/>
<reference evidence="7 8" key="1">
    <citation type="submission" date="2018-06" db="EMBL/GenBank/DDBJ databases">
        <title>Genomic Encyclopedia of Type Strains, Phase IV (KMG-IV): sequencing the most valuable type-strain genomes for metagenomic binning, comparative biology and taxonomic classification.</title>
        <authorList>
            <person name="Goeker M."/>
        </authorList>
    </citation>
    <scope>NUCLEOTIDE SEQUENCE [LARGE SCALE GENOMIC DNA]</scope>
    <source>
        <strain evidence="7 8">DSM 25532</strain>
    </source>
</reference>
<evidence type="ECO:0000256" key="1">
    <source>
        <dbReference type="ARBA" id="ARBA00022723"/>
    </source>
</evidence>
<name>A0A366HDT8_9BACT</name>
<keyword evidence="1" id="KW-0479">Metal-binding</keyword>
<evidence type="ECO:0000259" key="6">
    <source>
        <dbReference type="Pfam" id="PF00544"/>
    </source>
</evidence>
<feature type="compositionally biased region" description="Basic and acidic residues" evidence="5">
    <location>
        <begin position="408"/>
        <end position="430"/>
    </location>
</feature>
<dbReference type="InterPro" id="IPR012334">
    <property type="entry name" value="Pectin_lyas_fold"/>
</dbReference>
<protein>
    <submittedName>
        <fullName evidence="7">Pectate lyase</fullName>
    </submittedName>
</protein>
<dbReference type="InterPro" id="IPR011050">
    <property type="entry name" value="Pectin_lyase_fold/virulence"/>
</dbReference>
<keyword evidence="8" id="KW-1185">Reference proteome</keyword>
<evidence type="ECO:0000256" key="4">
    <source>
        <dbReference type="PROSITE-ProRule" id="PRU10100"/>
    </source>
</evidence>
<dbReference type="OrthoDB" id="179788at2"/>
<feature type="region of interest" description="Disordered" evidence="5">
    <location>
        <begin position="400"/>
        <end position="430"/>
    </location>
</feature>
<dbReference type="Gene3D" id="2.160.20.10">
    <property type="entry name" value="Single-stranded right-handed beta-helix, Pectin lyase-like"/>
    <property type="match status" value="1"/>
</dbReference>
<dbReference type="AlphaFoldDB" id="A0A366HDT8"/>
<dbReference type="GO" id="GO:0016829">
    <property type="term" value="F:lyase activity"/>
    <property type="evidence" value="ECO:0007669"/>
    <property type="project" value="UniProtKB-KW"/>
</dbReference>
<sequence length="430" mass="46643">MRTLLLLFLLTLILLAPSGAPLLHAQAPILAFPDAQGDGATTVGGRGGKIIRVTSLENTGPGSLREAVRTKGPRIIVFEVGGVIDLKKTSLVISEPDVTIAGQTAPSPGITLIKGSLVVSTNNVIIRHLAVRPGEAGHEKKSGWNADGITTVGASHVIFDHLSCTWATDENLSTSGARFEGATPEEWRKNTSHHITISNCIIAEGLSKSTHDKGEHSKGTLLHDNTSRISVIGNLYACNVERNPLAKGGAQAVIVNNWISNPARNAIHAALVPSEWKGHEHQPAKLSIVGNVLEHGTDTLQYVSLLGYYEKTPLQVYMEDNLAFDLEGKPAKLTRGEALPLEKEKLFWPEHLKAMSSDKVKEHVTANAGARPWDRDPIDQRIIDAARNKKGKILNSEQEVGGYPEVKPATKQEFKENEWDLETMEKKTGK</sequence>
<keyword evidence="2" id="KW-0325">Glycoprotein</keyword>
<dbReference type="PANTHER" id="PTHR42970">
    <property type="entry name" value="PECTATE LYASE C-RELATED"/>
    <property type="match status" value="1"/>
</dbReference>
<dbReference type="Pfam" id="PF00544">
    <property type="entry name" value="Pectate_lyase_4"/>
    <property type="match status" value="1"/>
</dbReference>
<dbReference type="GO" id="GO:0046872">
    <property type="term" value="F:metal ion binding"/>
    <property type="evidence" value="ECO:0007669"/>
    <property type="project" value="UniProtKB-KW"/>
</dbReference>
<dbReference type="InterPro" id="IPR002022">
    <property type="entry name" value="Pec_lyase"/>
</dbReference>
<feature type="active site" evidence="4">
    <location>
        <position position="297"/>
    </location>
</feature>
<evidence type="ECO:0000256" key="3">
    <source>
        <dbReference type="ARBA" id="ARBA00023239"/>
    </source>
</evidence>
<dbReference type="InterPro" id="IPR052063">
    <property type="entry name" value="Polysaccharide_Lyase_1"/>
</dbReference>
<feature type="domain" description="Pectate lyase" evidence="6">
    <location>
        <begin position="97"/>
        <end position="263"/>
    </location>
</feature>
<evidence type="ECO:0000313" key="8">
    <source>
        <dbReference type="Proteomes" id="UP000253426"/>
    </source>
</evidence>
<evidence type="ECO:0000256" key="5">
    <source>
        <dbReference type="SAM" id="MobiDB-lite"/>
    </source>
</evidence>
<keyword evidence="3 7" id="KW-0456">Lyase</keyword>
<dbReference type="PROSITE" id="PS00917">
    <property type="entry name" value="ASN_GLN_ASE_2"/>
    <property type="match status" value="1"/>
</dbReference>
<comment type="caution">
    <text evidence="7">The sequence shown here is derived from an EMBL/GenBank/DDBJ whole genome shotgun (WGS) entry which is preliminary data.</text>
</comment>
<gene>
    <name evidence="7" type="ORF">DES53_108283</name>
</gene>
<organism evidence="7 8">
    <name type="scientific">Roseimicrobium gellanilyticum</name>
    <dbReference type="NCBI Taxonomy" id="748857"/>
    <lineage>
        <taxon>Bacteria</taxon>
        <taxon>Pseudomonadati</taxon>
        <taxon>Verrucomicrobiota</taxon>
        <taxon>Verrucomicrobiia</taxon>
        <taxon>Verrucomicrobiales</taxon>
        <taxon>Verrucomicrobiaceae</taxon>
        <taxon>Roseimicrobium</taxon>
    </lineage>
</organism>
<evidence type="ECO:0000313" key="7">
    <source>
        <dbReference type="EMBL" id="RBP40576.1"/>
    </source>
</evidence>